<dbReference type="RefSeq" id="WP_378058321.1">
    <property type="nucleotide sequence ID" value="NZ_JBHSIS010000010.1"/>
</dbReference>
<protein>
    <submittedName>
        <fullName evidence="3">YlxR family protein</fullName>
    </submittedName>
</protein>
<dbReference type="Pfam" id="PF04296">
    <property type="entry name" value="YlxR"/>
    <property type="match status" value="1"/>
</dbReference>
<reference evidence="4" key="1">
    <citation type="journal article" date="2019" name="Int. J. Syst. Evol. Microbiol.">
        <title>The Global Catalogue of Microorganisms (GCM) 10K type strain sequencing project: providing services to taxonomists for standard genome sequencing and annotation.</title>
        <authorList>
            <consortium name="The Broad Institute Genomics Platform"/>
            <consortium name="The Broad Institute Genome Sequencing Center for Infectious Disease"/>
            <person name="Wu L."/>
            <person name="Ma J."/>
        </authorList>
    </citation>
    <scope>NUCLEOTIDE SEQUENCE [LARGE SCALE GENOMIC DNA]</scope>
    <source>
        <strain evidence="4">ZS-22-S1</strain>
    </source>
</reference>
<dbReference type="Proteomes" id="UP001595859">
    <property type="component" value="Unassembled WGS sequence"/>
</dbReference>
<dbReference type="PANTHER" id="PTHR34215:SF1">
    <property type="entry name" value="YLXR DOMAIN-CONTAINING PROTEIN"/>
    <property type="match status" value="1"/>
</dbReference>
<accession>A0ABV9S3V3</accession>
<feature type="compositionally biased region" description="Basic and acidic residues" evidence="1">
    <location>
        <begin position="110"/>
        <end position="121"/>
    </location>
</feature>
<evidence type="ECO:0000256" key="1">
    <source>
        <dbReference type="SAM" id="MobiDB-lite"/>
    </source>
</evidence>
<gene>
    <name evidence="3" type="ORF">ACFPCV_22790</name>
</gene>
<proteinExistence type="predicted"/>
<organism evidence="3 4">
    <name type="scientific">Actinophytocola glycyrrhizae</name>
    <dbReference type="NCBI Taxonomy" id="2044873"/>
    <lineage>
        <taxon>Bacteria</taxon>
        <taxon>Bacillati</taxon>
        <taxon>Actinomycetota</taxon>
        <taxon>Actinomycetes</taxon>
        <taxon>Pseudonocardiales</taxon>
        <taxon>Pseudonocardiaceae</taxon>
    </lineage>
</organism>
<dbReference type="InterPro" id="IPR007393">
    <property type="entry name" value="YlxR_dom"/>
</dbReference>
<dbReference type="EMBL" id="JBHSIS010000010">
    <property type="protein sequence ID" value="MFC4856342.1"/>
    <property type="molecule type" value="Genomic_DNA"/>
</dbReference>
<evidence type="ECO:0000313" key="4">
    <source>
        <dbReference type="Proteomes" id="UP001595859"/>
    </source>
</evidence>
<dbReference type="InterPro" id="IPR035931">
    <property type="entry name" value="YlxR-like_sf"/>
</dbReference>
<dbReference type="SUPFAM" id="SSF64376">
    <property type="entry name" value="YlxR-like"/>
    <property type="match status" value="1"/>
</dbReference>
<evidence type="ECO:0000313" key="3">
    <source>
        <dbReference type="EMBL" id="MFC4856342.1"/>
    </source>
</evidence>
<sequence length="121" mass="13006">MVHRSGPATSHASALATGPVRTCIGCRTRALSGELLRIVISDGELALDLRRSLPGRGAWIHPDLGCLSKAERRRAFARALRVRQPPDTGGLRGQLEALVHRTTGTGHSRAGLDERKQVDPS</sequence>
<dbReference type="PANTHER" id="PTHR34215">
    <property type="entry name" value="BLL0784 PROTEIN"/>
    <property type="match status" value="1"/>
</dbReference>
<keyword evidence="4" id="KW-1185">Reference proteome</keyword>
<dbReference type="Gene3D" id="3.30.1230.10">
    <property type="entry name" value="YlxR-like"/>
    <property type="match status" value="1"/>
</dbReference>
<evidence type="ECO:0000259" key="2">
    <source>
        <dbReference type="Pfam" id="PF04296"/>
    </source>
</evidence>
<feature type="domain" description="YlxR" evidence="2">
    <location>
        <begin position="21"/>
        <end position="86"/>
    </location>
</feature>
<dbReference type="InterPro" id="IPR037465">
    <property type="entry name" value="YlxR"/>
</dbReference>
<comment type="caution">
    <text evidence="3">The sequence shown here is derived from an EMBL/GenBank/DDBJ whole genome shotgun (WGS) entry which is preliminary data.</text>
</comment>
<feature type="region of interest" description="Disordered" evidence="1">
    <location>
        <begin position="102"/>
        <end position="121"/>
    </location>
</feature>
<name>A0ABV9S3V3_9PSEU</name>